<evidence type="ECO:0000313" key="3">
    <source>
        <dbReference type="Proteomes" id="UP000186096"/>
    </source>
</evidence>
<dbReference type="InterPro" id="IPR013216">
    <property type="entry name" value="Methyltransf_11"/>
</dbReference>
<dbReference type="InterPro" id="IPR029063">
    <property type="entry name" value="SAM-dependent_MTases_sf"/>
</dbReference>
<dbReference type="GO" id="GO:0032259">
    <property type="term" value="P:methylation"/>
    <property type="evidence" value="ECO:0007669"/>
    <property type="project" value="UniProtKB-KW"/>
</dbReference>
<dbReference type="PANTHER" id="PTHR43591:SF99">
    <property type="entry name" value="OS06G0646000 PROTEIN"/>
    <property type="match status" value="1"/>
</dbReference>
<sequence>MIDNTRPAPPGTEPEWLRPLLKPDVPARVSSAGYLDVLPDHDVAAPNRSQSLWLSGLGPRIYLSLVQPLVRLVGAPPGPGALASGLRLAPGASVLDVGCGPGVITAGLAEAAGREGRAVGLDVSAPMLRQAAAVARPNMGLVRGDAQDLPFRDAVFDAVCSTAMIMILPDPSAALTEMTRVLRPGGRIAIVVPCRGGGLVGTIGAYAGRFAGGRMFGPDEVAALLEPLGFDLIRSHANDMISTTYARKADA</sequence>
<reference evidence="3" key="1">
    <citation type="submission" date="2017-01" db="EMBL/GenBank/DDBJ databases">
        <authorList>
            <person name="Varghese N."/>
            <person name="Submissions S."/>
        </authorList>
    </citation>
    <scope>NUCLEOTIDE SEQUENCE [LARGE SCALE GENOMIC DNA]</scope>
    <source>
        <strain evidence="3">ATCC 12950</strain>
    </source>
</reference>
<dbReference type="CDD" id="cd02440">
    <property type="entry name" value="AdoMet_MTases"/>
    <property type="match status" value="1"/>
</dbReference>
<gene>
    <name evidence="2" type="ORF">SAMN05421833_13623</name>
</gene>
<dbReference type="Pfam" id="PF08241">
    <property type="entry name" value="Methyltransf_11"/>
    <property type="match status" value="1"/>
</dbReference>
<dbReference type="RefSeq" id="WP_083744818.1">
    <property type="nucleotide sequence ID" value="NZ_CP192071.1"/>
</dbReference>
<keyword evidence="2" id="KW-0489">Methyltransferase</keyword>
<accession>A0A1N7H364</accession>
<dbReference type="EMBL" id="FTNI01000036">
    <property type="protein sequence ID" value="SIS19271.1"/>
    <property type="molecule type" value="Genomic_DNA"/>
</dbReference>
<dbReference type="Gene3D" id="3.40.50.150">
    <property type="entry name" value="Vaccinia Virus protein VP39"/>
    <property type="match status" value="1"/>
</dbReference>
<dbReference type="Proteomes" id="UP000186096">
    <property type="component" value="Unassembled WGS sequence"/>
</dbReference>
<organism evidence="2 3">
    <name type="scientific">Microbispora rosea</name>
    <dbReference type="NCBI Taxonomy" id="58117"/>
    <lineage>
        <taxon>Bacteria</taxon>
        <taxon>Bacillati</taxon>
        <taxon>Actinomycetota</taxon>
        <taxon>Actinomycetes</taxon>
        <taxon>Streptosporangiales</taxon>
        <taxon>Streptosporangiaceae</taxon>
        <taxon>Microbispora</taxon>
    </lineage>
</organism>
<dbReference type="PANTHER" id="PTHR43591">
    <property type="entry name" value="METHYLTRANSFERASE"/>
    <property type="match status" value="1"/>
</dbReference>
<dbReference type="GO" id="GO:0008757">
    <property type="term" value="F:S-adenosylmethionine-dependent methyltransferase activity"/>
    <property type="evidence" value="ECO:0007669"/>
    <property type="project" value="InterPro"/>
</dbReference>
<proteinExistence type="predicted"/>
<keyword evidence="2" id="KW-0808">Transferase</keyword>
<protein>
    <submittedName>
        <fullName evidence="2">Ubiquinone/menaquinone biosynthesis C-methylase UbiE</fullName>
    </submittedName>
</protein>
<dbReference type="AlphaFoldDB" id="A0A1N7H364"/>
<dbReference type="STRING" id="58117.SAMN05421833_13623"/>
<name>A0A1N7H364_9ACTN</name>
<dbReference type="SUPFAM" id="SSF53335">
    <property type="entry name" value="S-adenosyl-L-methionine-dependent methyltransferases"/>
    <property type="match status" value="1"/>
</dbReference>
<keyword evidence="3" id="KW-1185">Reference proteome</keyword>
<dbReference type="OrthoDB" id="3818852at2"/>
<evidence type="ECO:0000259" key="1">
    <source>
        <dbReference type="Pfam" id="PF08241"/>
    </source>
</evidence>
<evidence type="ECO:0000313" key="2">
    <source>
        <dbReference type="EMBL" id="SIS19271.1"/>
    </source>
</evidence>
<keyword evidence="2" id="KW-0830">Ubiquinone</keyword>
<feature type="domain" description="Methyltransferase type 11" evidence="1">
    <location>
        <begin position="95"/>
        <end position="190"/>
    </location>
</feature>